<gene>
    <name evidence="3" type="primary">gmr</name>
    <name evidence="3" type="ORF">TA5114_00615</name>
</gene>
<organism evidence="3 4">
    <name type="scientific">Cognatishimia activa</name>
    <dbReference type="NCBI Taxonomy" id="1715691"/>
    <lineage>
        <taxon>Bacteria</taxon>
        <taxon>Pseudomonadati</taxon>
        <taxon>Pseudomonadota</taxon>
        <taxon>Alphaproteobacteria</taxon>
        <taxon>Rhodobacterales</taxon>
        <taxon>Paracoccaceae</taxon>
        <taxon>Cognatishimia</taxon>
    </lineage>
</organism>
<accession>A0A0P1IMC8</accession>
<dbReference type="STRING" id="1715691.TA5113_00176"/>
<dbReference type="EC" id="3.1.4.52" evidence="3"/>
<dbReference type="InterPro" id="IPR035919">
    <property type="entry name" value="EAL_sf"/>
</dbReference>
<evidence type="ECO:0000313" key="4">
    <source>
        <dbReference type="Proteomes" id="UP000051184"/>
    </source>
</evidence>
<protein>
    <submittedName>
        <fullName evidence="3">Cyclic di-GMP phosphodiesterase Gmr</fullName>
        <ecNumber evidence="3">3.1.4.52</ecNumber>
    </submittedName>
</protein>
<dbReference type="SUPFAM" id="SSF55073">
    <property type="entry name" value="Nucleotide cyclase"/>
    <property type="match status" value="1"/>
</dbReference>
<dbReference type="CDD" id="cd01949">
    <property type="entry name" value="GGDEF"/>
    <property type="match status" value="1"/>
</dbReference>
<dbReference type="InterPro" id="IPR043128">
    <property type="entry name" value="Rev_trsase/Diguanyl_cyclase"/>
</dbReference>
<dbReference type="Pfam" id="PF00990">
    <property type="entry name" value="GGDEF"/>
    <property type="match status" value="1"/>
</dbReference>
<dbReference type="Gene3D" id="3.20.20.450">
    <property type="entry name" value="EAL domain"/>
    <property type="match status" value="1"/>
</dbReference>
<feature type="domain" description="GGDEF" evidence="2">
    <location>
        <begin position="107"/>
        <end position="243"/>
    </location>
</feature>
<dbReference type="OrthoDB" id="9814202at2"/>
<evidence type="ECO:0000313" key="3">
    <source>
        <dbReference type="EMBL" id="CUK24828.1"/>
    </source>
</evidence>
<dbReference type="Pfam" id="PF00563">
    <property type="entry name" value="EAL"/>
    <property type="match status" value="1"/>
</dbReference>
<evidence type="ECO:0000259" key="2">
    <source>
        <dbReference type="PROSITE" id="PS50887"/>
    </source>
</evidence>
<dbReference type="InterPro" id="IPR000160">
    <property type="entry name" value="GGDEF_dom"/>
</dbReference>
<dbReference type="CDD" id="cd01948">
    <property type="entry name" value="EAL"/>
    <property type="match status" value="1"/>
</dbReference>
<dbReference type="PROSITE" id="PS50887">
    <property type="entry name" value="GGDEF"/>
    <property type="match status" value="1"/>
</dbReference>
<dbReference type="PANTHER" id="PTHR33121">
    <property type="entry name" value="CYCLIC DI-GMP PHOSPHODIESTERASE PDEF"/>
    <property type="match status" value="1"/>
</dbReference>
<dbReference type="Gene3D" id="3.30.70.270">
    <property type="match status" value="1"/>
</dbReference>
<keyword evidence="3" id="KW-0378">Hydrolase</keyword>
<feature type="domain" description="EAL" evidence="1">
    <location>
        <begin position="251"/>
        <end position="506"/>
    </location>
</feature>
<dbReference type="EMBL" id="CYUE01000003">
    <property type="protein sequence ID" value="CUK24828.1"/>
    <property type="molecule type" value="Genomic_DNA"/>
</dbReference>
<dbReference type="PROSITE" id="PS50883">
    <property type="entry name" value="EAL"/>
    <property type="match status" value="1"/>
</dbReference>
<dbReference type="Proteomes" id="UP000051184">
    <property type="component" value="Unassembled WGS sequence"/>
</dbReference>
<dbReference type="SMART" id="SM00052">
    <property type="entry name" value="EAL"/>
    <property type="match status" value="1"/>
</dbReference>
<name>A0A0P1IMC8_9RHOB</name>
<sequence>MKGLAMRFPFRMDQDAALARLKWLQQRPEILWFGFSALCLSAYAIGDDPLVLAALLVTFGISCLILRKSTVRNRKRSPSDSLTGLRPPEVISEVGEKWLTNGAETQRELACFVVVMDNFAEFKAKYGETAGQQAQRTIASRILRGLREDDMLTRIGDGEFMFILTPVRHLDLEICVQLASRLKAAIEMALPIDATTVRVTASIGFCRSDQIAVKKFEILSKAATLAMEDARRSGGSIRAYAPDLDEKERSRNKLSSEAAKALKLDQIIAWYQPQISNETGAVTGFEALARWKHPERGILSPFEFMDTLTETGQLEDLADVMLKQALHAQMNWEKSGFSVPHVGVNFAGEELRNPMLVEKIHWELDRFDLAPNRIAIEVLETVIADAADGAIARNVNGLANLGCYIDLDDFGTGHASISSIRRFAVSRLKIDRSFVMKVDKDPEQQKLVAAIVTMAERLGMETLAEGVETAGEHAMLTQLGCGHVQGYGIARPMPFDQTIPWMREHAASQVAPQVLRIQ</sequence>
<dbReference type="SMART" id="SM00267">
    <property type="entry name" value="GGDEF"/>
    <property type="match status" value="1"/>
</dbReference>
<dbReference type="RefSeq" id="WP_058313846.1">
    <property type="nucleotide sequence ID" value="NZ_CYUE01000003.1"/>
</dbReference>
<evidence type="ECO:0000259" key="1">
    <source>
        <dbReference type="PROSITE" id="PS50883"/>
    </source>
</evidence>
<dbReference type="AlphaFoldDB" id="A0A0P1IMC8"/>
<dbReference type="NCBIfam" id="TIGR00254">
    <property type="entry name" value="GGDEF"/>
    <property type="match status" value="1"/>
</dbReference>
<dbReference type="SUPFAM" id="SSF141868">
    <property type="entry name" value="EAL domain-like"/>
    <property type="match status" value="1"/>
</dbReference>
<dbReference type="InterPro" id="IPR050706">
    <property type="entry name" value="Cyclic-di-GMP_PDE-like"/>
</dbReference>
<reference evidence="4" key="1">
    <citation type="submission" date="2015-09" db="EMBL/GenBank/DDBJ databases">
        <authorList>
            <person name="Rodrigo-Torres Lidia"/>
            <person name="Arahal R.David."/>
        </authorList>
    </citation>
    <scope>NUCLEOTIDE SEQUENCE [LARGE SCALE GENOMIC DNA]</scope>
    <source>
        <strain evidence="4">CECT 5114</strain>
    </source>
</reference>
<dbReference type="PANTHER" id="PTHR33121:SF70">
    <property type="entry name" value="SIGNALING PROTEIN YKOW"/>
    <property type="match status" value="1"/>
</dbReference>
<proteinExistence type="predicted"/>
<keyword evidence="4" id="KW-1185">Reference proteome</keyword>
<dbReference type="InterPro" id="IPR029787">
    <property type="entry name" value="Nucleotide_cyclase"/>
</dbReference>
<dbReference type="GO" id="GO:0071111">
    <property type="term" value="F:cyclic-guanylate-specific phosphodiesterase activity"/>
    <property type="evidence" value="ECO:0007669"/>
    <property type="project" value="UniProtKB-EC"/>
</dbReference>
<dbReference type="InterPro" id="IPR001633">
    <property type="entry name" value="EAL_dom"/>
</dbReference>